<organism evidence="4 5">
    <name type="scientific">Phakopsora pachyrhizi</name>
    <name type="common">Asian soybean rust disease fungus</name>
    <dbReference type="NCBI Taxonomy" id="170000"/>
    <lineage>
        <taxon>Eukaryota</taxon>
        <taxon>Fungi</taxon>
        <taxon>Dikarya</taxon>
        <taxon>Basidiomycota</taxon>
        <taxon>Pucciniomycotina</taxon>
        <taxon>Pucciniomycetes</taxon>
        <taxon>Pucciniales</taxon>
        <taxon>Phakopsoraceae</taxon>
        <taxon>Phakopsora</taxon>
    </lineage>
</organism>
<feature type="non-terminal residue" evidence="4">
    <location>
        <position position="1"/>
    </location>
</feature>
<dbReference type="EMBL" id="CALTRL010000319">
    <property type="protein sequence ID" value="CAH7667488.1"/>
    <property type="molecule type" value="Genomic_DNA"/>
</dbReference>
<feature type="non-terminal residue" evidence="4">
    <location>
        <position position="68"/>
    </location>
</feature>
<evidence type="ECO:0000313" key="5">
    <source>
        <dbReference type="Proteomes" id="UP001153365"/>
    </source>
</evidence>
<dbReference type="EMBL" id="CALTRL010001156">
    <property type="protein sequence ID" value="CAH7671264.1"/>
    <property type="molecule type" value="Genomic_DNA"/>
</dbReference>
<protein>
    <submittedName>
        <fullName evidence="4">Uncharacterized protein</fullName>
    </submittedName>
</protein>
<proteinExistence type="predicted"/>
<name>A0AAV0BAW9_PHAPC</name>
<dbReference type="EMBL" id="CALTRL010000015">
    <property type="protein sequence ID" value="CAH7665973.1"/>
    <property type="molecule type" value="Genomic_DNA"/>
</dbReference>
<dbReference type="Proteomes" id="UP001153365">
    <property type="component" value="Unassembled WGS sequence"/>
</dbReference>
<keyword evidence="5" id="KW-1185">Reference proteome</keyword>
<evidence type="ECO:0000313" key="1">
    <source>
        <dbReference type="EMBL" id="CAH7665973.1"/>
    </source>
</evidence>
<dbReference type="AlphaFoldDB" id="A0AAV0BAW9"/>
<reference evidence="4" key="1">
    <citation type="submission" date="2022-06" db="EMBL/GenBank/DDBJ databases">
        <authorList>
            <consortium name="SYNGENTA / RWTH Aachen University"/>
        </authorList>
    </citation>
    <scope>NUCLEOTIDE SEQUENCE</scope>
</reference>
<accession>A0AAV0BAW9</accession>
<gene>
    <name evidence="4" type="ORF">PPACK8108_LOCUS16753</name>
    <name evidence="2" type="ORF">PPACK8108_LOCUS1889</name>
    <name evidence="1" type="ORF">PPACK8108_LOCUS272</name>
    <name evidence="3" type="ORF">PPACK8108_LOCUS6029</name>
</gene>
<comment type="caution">
    <text evidence="4">The sequence shown here is derived from an EMBL/GenBank/DDBJ whole genome shotgun (WGS) entry which is preliminary data.</text>
</comment>
<dbReference type="EMBL" id="CALTRL010004607">
    <property type="protein sequence ID" value="CAH7683308.1"/>
    <property type="molecule type" value="Genomic_DNA"/>
</dbReference>
<evidence type="ECO:0000313" key="3">
    <source>
        <dbReference type="EMBL" id="CAH7671264.1"/>
    </source>
</evidence>
<evidence type="ECO:0000313" key="4">
    <source>
        <dbReference type="EMBL" id="CAH7683308.1"/>
    </source>
</evidence>
<evidence type="ECO:0000313" key="2">
    <source>
        <dbReference type="EMBL" id="CAH7667488.1"/>
    </source>
</evidence>
<sequence length="68" mass="7490">AKGTILSDLDSNPRVCFKKYIDSILDLLIPGESPGIKEPIVDLSLFFGPDKRNTVMRDWAALQAGERG</sequence>